<dbReference type="OrthoDB" id="9773221at2"/>
<dbReference type="PROSITE" id="PS50928">
    <property type="entry name" value="ABC_TM1"/>
    <property type="match status" value="1"/>
</dbReference>
<keyword evidence="5 7" id="KW-1133">Transmembrane helix</keyword>
<dbReference type="PANTHER" id="PTHR30465">
    <property type="entry name" value="INNER MEMBRANE ABC TRANSPORTER"/>
    <property type="match status" value="1"/>
</dbReference>
<evidence type="ECO:0000259" key="8">
    <source>
        <dbReference type="PROSITE" id="PS50928"/>
    </source>
</evidence>
<feature type="transmembrane region" description="Helical" evidence="7">
    <location>
        <begin position="297"/>
        <end position="323"/>
    </location>
</feature>
<keyword evidence="4 7" id="KW-0812">Transmembrane</keyword>
<dbReference type="Pfam" id="PF19300">
    <property type="entry name" value="BPD_transp_1_N"/>
    <property type="match status" value="1"/>
</dbReference>
<keyword evidence="10" id="KW-1185">Reference proteome</keyword>
<name>A0A5C5W6N3_9BACT</name>
<keyword evidence="2 7" id="KW-0813">Transport</keyword>
<feature type="transmembrane region" description="Helical" evidence="7">
    <location>
        <begin position="136"/>
        <end position="162"/>
    </location>
</feature>
<comment type="subcellular location">
    <subcellularLocation>
        <location evidence="1 7">Cell membrane</location>
        <topology evidence="1 7">Multi-pass membrane protein</topology>
    </subcellularLocation>
</comment>
<dbReference type="EMBL" id="SJPH01000003">
    <property type="protein sequence ID" value="TWT46546.1"/>
    <property type="molecule type" value="Genomic_DNA"/>
</dbReference>
<evidence type="ECO:0000256" key="5">
    <source>
        <dbReference type="ARBA" id="ARBA00022989"/>
    </source>
</evidence>
<dbReference type="Gene3D" id="1.10.3720.10">
    <property type="entry name" value="MetI-like"/>
    <property type="match status" value="1"/>
</dbReference>
<protein>
    <submittedName>
        <fullName evidence="9">Glutathione transport system permease protein GsiC</fullName>
    </submittedName>
</protein>
<dbReference type="Proteomes" id="UP000318995">
    <property type="component" value="Unassembled WGS sequence"/>
</dbReference>
<feature type="transmembrane region" description="Helical" evidence="7">
    <location>
        <begin position="255"/>
        <end position="277"/>
    </location>
</feature>
<dbReference type="SUPFAM" id="SSF161098">
    <property type="entry name" value="MetI-like"/>
    <property type="match status" value="1"/>
</dbReference>
<accession>A0A5C5W6N3</accession>
<comment type="similarity">
    <text evidence="7">Belongs to the binding-protein-dependent transport system permease family.</text>
</comment>
<evidence type="ECO:0000256" key="2">
    <source>
        <dbReference type="ARBA" id="ARBA00022448"/>
    </source>
</evidence>
<dbReference type="Pfam" id="PF00528">
    <property type="entry name" value="BPD_transp_1"/>
    <property type="match status" value="1"/>
</dbReference>
<dbReference type="CDD" id="cd06261">
    <property type="entry name" value="TM_PBP2"/>
    <property type="match status" value="1"/>
</dbReference>
<gene>
    <name evidence="9" type="primary">gsiC</name>
    <name evidence="9" type="ORF">Pla111_16420</name>
</gene>
<dbReference type="GO" id="GO:0055085">
    <property type="term" value="P:transmembrane transport"/>
    <property type="evidence" value="ECO:0007669"/>
    <property type="project" value="InterPro"/>
</dbReference>
<dbReference type="PANTHER" id="PTHR30465:SF0">
    <property type="entry name" value="OLIGOPEPTIDE TRANSPORT SYSTEM PERMEASE PROTEIN APPB"/>
    <property type="match status" value="1"/>
</dbReference>
<keyword evidence="3" id="KW-1003">Cell membrane</keyword>
<feature type="transmembrane region" description="Helical" evidence="7">
    <location>
        <begin position="193"/>
        <end position="212"/>
    </location>
</feature>
<evidence type="ECO:0000313" key="10">
    <source>
        <dbReference type="Proteomes" id="UP000318995"/>
    </source>
</evidence>
<feature type="transmembrane region" description="Helical" evidence="7">
    <location>
        <begin position="9"/>
        <end position="27"/>
    </location>
</feature>
<dbReference type="GO" id="GO:0005886">
    <property type="term" value="C:plasma membrane"/>
    <property type="evidence" value="ECO:0007669"/>
    <property type="project" value="UniProtKB-SubCell"/>
</dbReference>
<dbReference type="InterPro" id="IPR000515">
    <property type="entry name" value="MetI-like"/>
</dbReference>
<dbReference type="InterPro" id="IPR035906">
    <property type="entry name" value="MetI-like_sf"/>
</dbReference>
<organism evidence="9 10">
    <name type="scientific">Botrimarina hoheduenensis</name>
    <dbReference type="NCBI Taxonomy" id="2528000"/>
    <lineage>
        <taxon>Bacteria</taxon>
        <taxon>Pseudomonadati</taxon>
        <taxon>Planctomycetota</taxon>
        <taxon>Planctomycetia</taxon>
        <taxon>Pirellulales</taxon>
        <taxon>Lacipirellulaceae</taxon>
        <taxon>Botrimarina</taxon>
    </lineage>
</organism>
<evidence type="ECO:0000256" key="6">
    <source>
        <dbReference type="ARBA" id="ARBA00023136"/>
    </source>
</evidence>
<dbReference type="AlphaFoldDB" id="A0A5C5W6N3"/>
<reference evidence="9 10" key="1">
    <citation type="submission" date="2019-02" db="EMBL/GenBank/DDBJ databases">
        <title>Deep-cultivation of Planctomycetes and their phenomic and genomic characterization uncovers novel biology.</title>
        <authorList>
            <person name="Wiegand S."/>
            <person name="Jogler M."/>
            <person name="Boedeker C."/>
            <person name="Pinto D."/>
            <person name="Vollmers J."/>
            <person name="Rivas-Marin E."/>
            <person name="Kohn T."/>
            <person name="Peeters S.H."/>
            <person name="Heuer A."/>
            <person name="Rast P."/>
            <person name="Oberbeckmann S."/>
            <person name="Bunk B."/>
            <person name="Jeske O."/>
            <person name="Meyerdierks A."/>
            <person name="Storesund J.E."/>
            <person name="Kallscheuer N."/>
            <person name="Luecker S."/>
            <person name="Lage O.M."/>
            <person name="Pohl T."/>
            <person name="Merkel B.J."/>
            <person name="Hornburger P."/>
            <person name="Mueller R.-W."/>
            <person name="Bruemmer F."/>
            <person name="Labrenz M."/>
            <person name="Spormann A.M."/>
            <person name="Op Den Camp H."/>
            <person name="Overmann J."/>
            <person name="Amann R."/>
            <person name="Jetten M.S.M."/>
            <person name="Mascher T."/>
            <person name="Medema M.H."/>
            <person name="Devos D.P."/>
            <person name="Kaster A.-K."/>
            <person name="Ovreas L."/>
            <person name="Rohde M."/>
            <person name="Galperin M.Y."/>
            <person name="Jogler C."/>
        </authorList>
    </citation>
    <scope>NUCLEOTIDE SEQUENCE [LARGE SCALE GENOMIC DNA]</scope>
    <source>
        <strain evidence="9 10">Pla111</strain>
    </source>
</reference>
<comment type="caution">
    <text evidence="9">The sequence shown here is derived from an EMBL/GenBank/DDBJ whole genome shotgun (WGS) entry which is preliminary data.</text>
</comment>
<dbReference type="InterPro" id="IPR045621">
    <property type="entry name" value="BPD_transp_1_N"/>
</dbReference>
<feature type="domain" description="ABC transmembrane type-1" evidence="8">
    <location>
        <begin position="100"/>
        <end position="316"/>
    </location>
</feature>
<evidence type="ECO:0000256" key="4">
    <source>
        <dbReference type="ARBA" id="ARBA00022692"/>
    </source>
</evidence>
<proteinExistence type="inferred from homology"/>
<evidence type="ECO:0000256" key="7">
    <source>
        <dbReference type="RuleBase" id="RU363032"/>
    </source>
</evidence>
<evidence type="ECO:0000313" key="9">
    <source>
        <dbReference type="EMBL" id="TWT46546.1"/>
    </source>
</evidence>
<evidence type="ECO:0000256" key="3">
    <source>
        <dbReference type="ARBA" id="ARBA00022475"/>
    </source>
</evidence>
<keyword evidence="6 7" id="KW-0472">Membrane</keyword>
<dbReference type="RefSeq" id="WP_146573151.1">
    <property type="nucleotide sequence ID" value="NZ_SJPH01000003.1"/>
</dbReference>
<sequence length="330" mass="37273">MLDYLIRRFLLAAVTLALITFLVYGLIRLMPGDPLLMQMESMGPDKMPRAEDLERMREVFGLNDPWYVAYFDWLGRIVRGDLGVSLSRNTKVAAIISERIGPTLLLSLSSLSLTYLLSIPLGLYSTARANKPDERVLSTLLYMLYSLPSFVAALLLQTWFAIELRGTAWELPLFGMVSDNFNDLSKGAQVLDLLRHAILPITCYTYGSLAYYSRFVRANLQEVVRQDYIRTARAKGVGPLRVLVRHALRNTMIPLVTMIGLTLPALLSGSIILEQIFSWPGMGKLFFESIRERDYPVLMGLLLMFSTLTLLGQLLADTLYAWVDPRVSYS</sequence>
<evidence type="ECO:0000256" key="1">
    <source>
        <dbReference type="ARBA" id="ARBA00004651"/>
    </source>
</evidence>
<feature type="transmembrane region" description="Helical" evidence="7">
    <location>
        <begin position="104"/>
        <end position="124"/>
    </location>
</feature>